<dbReference type="Gene3D" id="1.10.1740.10">
    <property type="match status" value="1"/>
</dbReference>
<dbReference type="EMBL" id="CP146256">
    <property type="protein sequence ID" value="XAH73810.1"/>
    <property type="molecule type" value="Genomic_DNA"/>
</dbReference>
<sequence length="180" mass="21372">MLKNLIERAQEPDNEAMMELINKFRPLLRKYARKLIYEDAYEDLVLYFIQLIHRLELKKLLSNEDGPITNYINVSIRNFYNKKVPDIIQSKKEILHTNLSEEQLYYIESVSAETDKTDFLFEMGIQQILNESEYQVIYLIYVEGYSVVEISKVINKSRQAVNQMKVRALIKLRDKLLSDK</sequence>
<feature type="domain" description="Helix-turn-helix conjugative transposon-like" evidence="2">
    <location>
        <begin position="4"/>
        <end position="38"/>
    </location>
</feature>
<reference evidence="3 4" key="1">
    <citation type="submission" date="2024-02" db="EMBL/GenBank/DDBJ databases">
        <title>Bacterial strain from lacustrine sediment.</title>
        <authorList>
            <person name="Petit C."/>
            <person name="Fadhlaoui K."/>
        </authorList>
    </citation>
    <scope>NUCLEOTIDE SEQUENCE [LARGE SCALE GENOMIC DNA]</scope>
    <source>
        <strain evidence="3 4">IPX-CK</strain>
    </source>
</reference>
<dbReference type="InterPro" id="IPR036388">
    <property type="entry name" value="WH-like_DNA-bd_sf"/>
</dbReference>
<dbReference type="Proteomes" id="UP001451571">
    <property type="component" value="Chromosome"/>
</dbReference>
<keyword evidence="4" id="KW-1185">Reference proteome</keyword>
<evidence type="ECO:0000313" key="3">
    <source>
        <dbReference type="EMBL" id="XAH73810.1"/>
    </source>
</evidence>
<feature type="domain" description="RNA polymerase sigma-70 region 4" evidence="1">
    <location>
        <begin position="129"/>
        <end position="173"/>
    </location>
</feature>
<evidence type="ECO:0000313" key="4">
    <source>
        <dbReference type="Proteomes" id="UP001451571"/>
    </source>
</evidence>
<accession>A0ABZ3EVF5</accession>
<dbReference type="SUPFAM" id="SSF88659">
    <property type="entry name" value="Sigma3 and sigma4 domains of RNA polymerase sigma factors"/>
    <property type="match status" value="1"/>
</dbReference>
<dbReference type="SUPFAM" id="SSF88946">
    <property type="entry name" value="Sigma2 domain of RNA polymerase sigma factors"/>
    <property type="match status" value="1"/>
</dbReference>
<evidence type="ECO:0000259" key="1">
    <source>
        <dbReference type="Pfam" id="PF04545"/>
    </source>
</evidence>
<protein>
    <submittedName>
        <fullName evidence="3">Sigma-70 family RNA polymerase sigma factor</fullName>
    </submittedName>
</protein>
<proteinExistence type="predicted"/>
<dbReference type="Pfam" id="PF12645">
    <property type="entry name" value="HTH_16"/>
    <property type="match status" value="1"/>
</dbReference>
<organism evidence="3 4">
    <name type="scientific">Kineothrix sedimenti</name>
    <dbReference type="NCBI Taxonomy" id="3123317"/>
    <lineage>
        <taxon>Bacteria</taxon>
        <taxon>Bacillati</taxon>
        <taxon>Bacillota</taxon>
        <taxon>Clostridia</taxon>
        <taxon>Lachnospirales</taxon>
        <taxon>Lachnospiraceae</taxon>
        <taxon>Kineothrix</taxon>
    </lineage>
</organism>
<dbReference type="InterPro" id="IPR007630">
    <property type="entry name" value="RNA_pol_sigma70_r4"/>
</dbReference>
<name>A0ABZ3EVF5_9FIRM</name>
<dbReference type="RefSeq" id="WP_342757411.1">
    <property type="nucleotide sequence ID" value="NZ_CP146256.1"/>
</dbReference>
<dbReference type="InterPro" id="IPR013324">
    <property type="entry name" value="RNA_pol_sigma_r3/r4-like"/>
</dbReference>
<dbReference type="InterPro" id="IPR024760">
    <property type="entry name" value="HTH_dom_conjug_TS-like"/>
</dbReference>
<gene>
    <name evidence="3" type="ORF">V6984_20265</name>
</gene>
<dbReference type="Pfam" id="PF04545">
    <property type="entry name" value="Sigma70_r4"/>
    <property type="match status" value="1"/>
</dbReference>
<evidence type="ECO:0000259" key="2">
    <source>
        <dbReference type="Pfam" id="PF12645"/>
    </source>
</evidence>
<dbReference type="InterPro" id="IPR013325">
    <property type="entry name" value="RNA_pol_sigma_r2"/>
</dbReference>
<dbReference type="Gene3D" id="1.10.10.10">
    <property type="entry name" value="Winged helix-like DNA-binding domain superfamily/Winged helix DNA-binding domain"/>
    <property type="match status" value="1"/>
</dbReference>